<protein>
    <recommendedName>
        <fullName evidence="4">Alkaline shock response membrane anchor protein AmaP</fullName>
    </recommendedName>
</protein>
<dbReference type="Proteomes" id="UP000198280">
    <property type="component" value="Unassembled WGS sequence"/>
</dbReference>
<evidence type="ECO:0000313" key="2">
    <source>
        <dbReference type="EMBL" id="SNR89932.1"/>
    </source>
</evidence>
<dbReference type="OrthoDB" id="4350374at2"/>
<evidence type="ECO:0000256" key="1">
    <source>
        <dbReference type="SAM" id="Phobius"/>
    </source>
</evidence>
<reference evidence="2 3" key="1">
    <citation type="submission" date="2017-06" db="EMBL/GenBank/DDBJ databases">
        <authorList>
            <person name="Kim H.J."/>
            <person name="Triplett B.A."/>
        </authorList>
    </citation>
    <scope>NUCLEOTIDE SEQUENCE [LARGE SCALE GENOMIC DNA]</scope>
    <source>
        <strain evidence="2 3">CGMCC 4.1858</strain>
    </source>
</reference>
<proteinExistence type="predicted"/>
<keyword evidence="3" id="KW-1185">Reference proteome</keyword>
<evidence type="ECO:0000313" key="3">
    <source>
        <dbReference type="Proteomes" id="UP000198280"/>
    </source>
</evidence>
<dbReference type="EMBL" id="FZOF01000001">
    <property type="protein sequence ID" value="SNR89932.1"/>
    <property type="molecule type" value="Genomic_DNA"/>
</dbReference>
<dbReference type="RefSeq" id="WP_089222094.1">
    <property type="nucleotide sequence ID" value="NZ_FZOF01000001.1"/>
</dbReference>
<keyword evidence="1" id="KW-0472">Membrane</keyword>
<dbReference type="AlphaFoldDB" id="A0A239A3C0"/>
<name>A0A239A3C0_9ACTN</name>
<keyword evidence="1" id="KW-1133">Transmembrane helix</keyword>
<evidence type="ECO:0008006" key="4">
    <source>
        <dbReference type="Google" id="ProtNLM"/>
    </source>
</evidence>
<dbReference type="NCBIfam" id="NF033218">
    <property type="entry name" value="anchor_AmaP"/>
    <property type="match status" value="1"/>
</dbReference>
<gene>
    <name evidence="2" type="ORF">SAMN05216252_101744</name>
</gene>
<feature type="transmembrane region" description="Helical" evidence="1">
    <location>
        <begin position="57"/>
        <end position="78"/>
    </location>
</feature>
<sequence>MRATVNRVVLVLTGLALVLSGAVVLCSATGLLHRPYTGRDDVLLSEGDRTRYEGTSWWWPVVIGVLALIVLCALWWLLAQVRDRRLRRLAVDADDDGMALLRGRALEEIIAADAEQLHGVDHATTALMGTPTAPRARLQLALSPNAVPGDVLAELDSAVLDRARVSAGLPLLPAEARLRAVSHRAARVS</sequence>
<keyword evidence="1" id="KW-0812">Transmembrane</keyword>
<organism evidence="2 3">
    <name type="scientific">Actinacidiphila glaucinigra</name>
    <dbReference type="NCBI Taxonomy" id="235986"/>
    <lineage>
        <taxon>Bacteria</taxon>
        <taxon>Bacillati</taxon>
        <taxon>Actinomycetota</taxon>
        <taxon>Actinomycetes</taxon>
        <taxon>Kitasatosporales</taxon>
        <taxon>Streptomycetaceae</taxon>
        <taxon>Actinacidiphila</taxon>
    </lineage>
</organism>
<accession>A0A239A3C0</accession>